<dbReference type="InterPro" id="IPR036278">
    <property type="entry name" value="Sialidase_sf"/>
</dbReference>
<evidence type="ECO:0000313" key="5">
    <source>
        <dbReference type="EMBL" id="MCQ8179632.1"/>
    </source>
</evidence>
<dbReference type="PROSITE" id="PS51257">
    <property type="entry name" value="PROKAR_LIPOPROTEIN"/>
    <property type="match status" value="1"/>
</dbReference>
<dbReference type="PANTHER" id="PTHR10628">
    <property type="entry name" value="SIALIDASE"/>
    <property type="match status" value="1"/>
</dbReference>
<dbReference type="Proteomes" id="UP001524569">
    <property type="component" value="Unassembled WGS sequence"/>
</dbReference>
<evidence type="ECO:0000313" key="6">
    <source>
        <dbReference type="Proteomes" id="UP001524569"/>
    </source>
</evidence>
<organism evidence="5 6">
    <name type="scientific">Methylomonas aurea</name>
    <dbReference type="NCBI Taxonomy" id="2952224"/>
    <lineage>
        <taxon>Bacteria</taxon>
        <taxon>Pseudomonadati</taxon>
        <taxon>Pseudomonadota</taxon>
        <taxon>Gammaproteobacteria</taxon>
        <taxon>Methylococcales</taxon>
        <taxon>Methylococcaceae</taxon>
        <taxon>Methylomonas</taxon>
    </lineage>
</organism>
<sequence length="406" mass="42980">MPNSRTAHCWIALFTVSVLSGCGDIPGLGQPAAKPLAATLTAPVDLSALHLQNVASFDVYPDRNRLHAVFLATATDTKTPYAAYLHSDDGGWHWSAPQAIAPSADRPIESKAGNDIQIAASGENLLAVWQATGELPGMGPLAAAYSTDGGQTWVAGAKPTGSDADQSHPDLLADTDSRFHAVWLDDRDENGYQGLRYARSSDAGQHWELAQTIDDTSCSCCWNRLATGADGGINVLYRDMVPRDMALAQSADFGATWRRAGSVGAFGWQFDGCPHNGGGLALAGDRSLHSVVWTGAENRVGLYHMQSNDNGASWTPPQRLGEGPAFHADIAAGSGRLVAVWDALGPEGSRVYFSESADSGRSWLPARQISPAAASFPRIVATPKGFLAMWLEQSPAGKVWSAAVLQ</sequence>
<comment type="similarity">
    <text evidence="2">Belongs to the glycosyl hydrolase 33 family.</text>
</comment>
<gene>
    <name evidence="5" type="ORF">NP603_00800</name>
</gene>
<comment type="catalytic activity">
    <reaction evidence="1">
        <text>Hydrolysis of alpha-(2-&gt;3)-, alpha-(2-&gt;6)-, alpha-(2-&gt;8)- glycosidic linkages of terminal sialic acid residues in oligosaccharides, glycoproteins, glycolipids, colominic acid and synthetic substrates.</text>
        <dbReference type="EC" id="3.2.1.18"/>
    </reaction>
</comment>
<evidence type="ECO:0000256" key="2">
    <source>
        <dbReference type="ARBA" id="ARBA00009348"/>
    </source>
</evidence>
<comment type="caution">
    <text evidence="5">The sequence shown here is derived from an EMBL/GenBank/DDBJ whole genome shotgun (WGS) entry which is preliminary data.</text>
</comment>
<dbReference type="GO" id="GO:0016787">
    <property type="term" value="F:hydrolase activity"/>
    <property type="evidence" value="ECO:0007669"/>
    <property type="project" value="UniProtKB-KW"/>
</dbReference>
<accession>A0ABT1UBN0</accession>
<protein>
    <recommendedName>
        <fullName evidence="3">exo-alpha-sialidase</fullName>
        <ecNumber evidence="3">3.2.1.18</ecNumber>
    </recommendedName>
</protein>
<evidence type="ECO:0000256" key="1">
    <source>
        <dbReference type="ARBA" id="ARBA00000427"/>
    </source>
</evidence>
<dbReference type="CDD" id="cd15482">
    <property type="entry name" value="Sialidase_non-viral"/>
    <property type="match status" value="1"/>
</dbReference>
<reference evidence="5 6" key="1">
    <citation type="submission" date="2022-07" db="EMBL/GenBank/DDBJ databases">
        <title>Methylomonas rivi sp. nov., Methylomonas rosea sp. nov., Methylomonas aureus sp. nov. and Methylomonas subterranea sp. nov., four novel methanotrophs isolated from a freshwater creek and the deep terrestrial subsurface.</title>
        <authorList>
            <person name="Abin C."/>
            <person name="Sankaranarayanan K."/>
            <person name="Garner C."/>
            <person name="Sindelar R."/>
            <person name="Kotary K."/>
            <person name="Garner R."/>
            <person name="Barclay S."/>
            <person name="Lawson P."/>
            <person name="Krumholz L."/>
        </authorList>
    </citation>
    <scope>NUCLEOTIDE SEQUENCE [LARGE SCALE GENOMIC DNA]</scope>
    <source>
        <strain evidence="5 6">SURF-1</strain>
    </source>
</reference>
<feature type="domain" description="Sialidase" evidence="4">
    <location>
        <begin position="63"/>
        <end position="259"/>
    </location>
</feature>
<dbReference type="EMBL" id="JANIBM010000001">
    <property type="protein sequence ID" value="MCQ8179632.1"/>
    <property type="molecule type" value="Genomic_DNA"/>
</dbReference>
<dbReference type="EC" id="3.2.1.18" evidence="3"/>
<dbReference type="SUPFAM" id="SSF50939">
    <property type="entry name" value="Sialidases"/>
    <property type="match status" value="1"/>
</dbReference>
<evidence type="ECO:0000256" key="3">
    <source>
        <dbReference type="ARBA" id="ARBA00012733"/>
    </source>
</evidence>
<name>A0ABT1UBN0_9GAMM</name>
<keyword evidence="5" id="KW-0378">Hydrolase</keyword>
<dbReference type="InterPro" id="IPR026856">
    <property type="entry name" value="Sialidase_fam"/>
</dbReference>
<proteinExistence type="inferred from homology"/>
<dbReference type="Pfam" id="PF13088">
    <property type="entry name" value="BNR_2"/>
    <property type="match status" value="1"/>
</dbReference>
<evidence type="ECO:0000259" key="4">
    <source>
        <dbReference type="Pfam" id="PF13088"/>
    </source>
</evidence>
<dbReference type="PANTHER" id="PTHR10628:SF30">
    <property type="entry name" value="EXO-ALPHA-SIALIDASE"/>
    <property type="match status" value="1"/>
</dbReference>
<dbReference type="RefSeq" id="WP_256609015.1">
    <property type="nucleotide sequence ID" value="NZ_JANIBM010000001.1"/>
</dbReference>
<dbReference type="Gene3D" id="2.120.10.10">
    <property type="match status" value="2"/>
</dbReference>
<dbReference type="InterPro" id="IPR011040">
    <property type="entry name" value="Sialidase"/>
</dbReference>
<keyword evidence="6" id="KW-1185">Reference proteome</keyword>